<reference evidence="3" key="2">
    <citation type="journal article" date="2023" name="IMA Fungus">
        <title>Comparative genomic study of the Penicillium genus elucidates a diverse pangenome and 15 lateral gene transfer events.</title>
        <authorList>
            <person name="Petersen C."/>
            <person name="Sorensen T."/>
            <person name="Nielsen M.R."/>
            <person name="Sondergaard T.E."/>
            <person name="Sorensen J.L."/>
            <person name="Fitzpatrick D.A."/>
            <person name="Frisvad J.C."/>
            <person name="Nielsen K.L."/>
        </authorList>
    </citation>
    <scope>NUCLEOTIDE SEQUENCE</scope>
    <source>
        <strain evidence="3">IBT 30069</strain>
    </source>
</reference>
<gene>
    <name evidence="3" type="ORF">N7456_003185</name>
</gene>
<evidence type="ECO:0000259" key="2">
    <source>
        <dbReference type="Pfam" id="PF11563"/>
    </source>
</evidence>
<dbReference type="EMBL" id="JAPQKH010000003">
    <property type="protein sequence ID" value="KAJ5106510.1"/>
    <property type="molecule type" value="Genomic_DNA"/>
</dbReference>
<feature type="domain" description="Globin-sensor" evidence="2">
    <location>
        <begin position="26"/>
        <end position="205"/>
    </location>
</feature>
<dbReference type="GO" id="GO:0019825">
    <property type="term" value="F:oxygen binding"/>
    <property type="evidence" value="ECO:0007669"/>
    <property type="project" value="InterPro"/>
</dbReference>
<feature type="region of interest" description="Disordered" evidence="1">
    <location>
        <begin position="233"/>
        <end position="299"/>
    </location>
</feature>
<dbReference type="Pfam" id="PF11563">
    <property type="entry name" value="Protoglobin"/>
    <property type="match status" value="1"/>
</dbReference>
<comment type="caution">
    <text evidence="3">The sequence shown here is derived from an EMBL/GenBank/DDBJ whole genome shotgun (WGS) entry which is preliminary data.</text>
</comment>
<dbReference type="AlphaFoldDB" id="A0A9W9FU75"/>
<dbReference type="InterPro" id="IPR012292">
    <property type="entry name" value="Globin/Proto"/>
</dbReference>
<proteinExistence type="predicted"/>
<reference evidence="3" key="1">
    <citation type="submission" date="2022-11" db="EMBL/GenBank/DDBJ databases">
        <authorList>
            <person name="Petersen C."/>
        </authorList>
    </citation>
    <scope>NUCLEOTIDE SEQUENCE</scope>
    <source>
        <strain evidence="3">IBT 30069</strain>
    </source>
</reference>
<evidence type="ECO:0000256" key="1">
    <source>
        <dbReference type="SAM" id="MobiDB-lite"/>
    </source>
</evidence>
<sequence length="324" mass="36534">MPHDYGLGPGFEPMHVDRKSLYVNLEERIKYLQHFIEWSSADVEALQHGTKYLKQLIPAVVNMVYKKLLVYDITSRAFHTRTTADEREPDEDYLTEETPQIKRRKMFLRWYLTRLCQDPTSMDFWRYLNKIGQMHCGQERLAPLNVEYIHLGVCLGYIQDIFFEALMFHPQLSMRRKVALVRAINKIIWIQNDLFAKWHVRDGEEFADEISMYSFGSGNREGFLAGKRIIGSSSGSSLDDDRSSIADSASVAPSMQSVAPSEQSFQTASVQSDQTAHSTASASTTTGSGHGSAPQDPAAAKISACPFADFAKKGSSTETKIWAN</sequence>
<name>A0A9W9FU75_9EURO</name>
<feature type="compositionally biased region" description="Polar residues" evidence="1">
    <location>
        <begin position="253"/>
        <end position="274"/>
    </location>
</feature>
<dbReference type="GO" id="GO:0020037">
    <property type="term" value="F:heme binding"/>
    <property type="evidence" value="ECO:0007669"/>
    <property type="project" value="InterPro"/>
</dbReference>
<dbReference type="PANTHER" id="PTHR42071:SF1">
    <property type="entry name" value="GLOBIN-SENSOR DOMAIN-CONTAINING PROTEIN"/>
    <property type="match status" value="1"/>
</dbReference>
<dbReference type="PANTHER" id="PTHR42071">
    <property type="entry name" value="PROTOGLOBIN DOMAIN-CONTAINING PROTEIN"/>
    <property type="match status" value="1"/>
</dbReference>
<evidence type="ECO:0000313" key="3">
    <source>
        <dbReference type="EMBL" id="KAJ5106510.1"/>
    </source>
</evidence>
<accession>A0A9W9FU75</accession>
<organism evidence="3 4">
    <name type="scientific">Penicillium angulare</name>
    <dbReference type="NCBI Taxonomy" id="116970"/>
    <lineage>
        <taxon>Eukaryota</taxon>
        <taxon>Fungi</taxon>
        <taxon>Dikarya</taxon>
        <taxon>Ascomycota</taxon>
        <taxon>Pezizomycotina</taxon>
        <taxon>Eurotiomycetes</taxon>
        <taxon>Eurotiomycetidae</taxon>
        <taxon>Eurotiales</taxon>
        <taxon>Aspergillaceae</taxon>
        <taxon>Penicillium</taxon>
    </lineage>
</organism>
<protein>
    <recommendedName>
        <fullName evidence="2">Globin-sensor domain-containing protein</fullName>
    </recommendedName>
</protein>
<dbReference type="InterPro" id="IPR044398">
    <property type="entry name" value="Globin-sensor_dom"/>
</dbReference>
<dbReference type="Proteomes" id="UP001149165">
    <property type="component" value="Unassembled WGS sequence"/>
</dbReference>
<evidence type="ECO:0000313" key="4">
    <source>
        <dbReference type="Proteomes" id="UP001149165"/>
    </source>
</evidence>
<dbReference type="Gene3D" id="1.10.490.10">
    <property type="entry name" value="Globins"/>
    <property type="match status" value="1"/>
</dbReference>
<keyword evidence="4" id="KW-1185">Reference proteome</keyword>
<feature type="compositionally biased region" description="Low complexity" evidence="1">
    <location>
        <begin position="275"/>
        <end position="293"/>
    </location>
</feature>
<dbReference type="OrthoDB" id="10027058at2759"/>